<dbReference type="InterPro" id="IPR011766">
    <property type="entry name" value="TPP_enzyme_TPP-bd"/>
</dbReference>
<evidence type="ECO:0000256" key="6">
    <source>
        <dbReference type="ARBA" id="ARBA00023211"/>
    </source>
</evidence>
<comment type="catalytic activity">
    <reaction evidence="7">
        <text>isochorismate + 2-oxoglutarate + H(+) = 5-enolpyruvoyl-6-hydroxy-2-succinyl-cyclohex-3-ene-1-carboxylate + CO2</text>
        <dbReference type="Rhea" id="RHEA:25593"/>
        <dbReference type="ChEBI" id="CHEBI:15378"/>
        <dbReference type="ChEBI" id="CHEBI:16526"/>
        <dbReference type="ChEBI" id="CHEBI:16810"/>
        <dbReference type="ChEBI" id="CHEBI:29780"/>
        <dbReference type="ChEBI" id="CHEBI:58818"/>
        <dbReference type="EC" id="2.2.1.9"/>
    </reaction>
</comment>
<keyword evidence="12" id="KW-1185">Reference proteome</keyword>
<dbReference type="SUPFAM" id="SSF52518">
    <property type="entry name" value="Thiamin diphosphate-binding fold (THDP-binding)"/>
    <property type="match status" value="2"/>
</dbReference>
<comment type="pathway">
    <text evidence="7">Quinol/quinone metabolism; 1,4-dihydroxy-2-naphthoate biosynthesis; 1,4-dihydroxy-2-naphthoate from chorismate: step 2/7.</text>
</comment>
<feature type="domain" description="Thiamine pyrophosphate enzyme N-terminal TPP-binding" evidence="9">
    <location>
        <begin position="14"/>
        <end position="126"/>
    </location>
</feature>
<evidence type="ECO:0000313" key="11">
    <source>
        <dbReference type="EMBL" id="CUS02313.2"/>
    </source>
</evidence>
<accession>A0A170PE11</accession>
<dbReference type="GO" id="GO:0009234">
    <property type="term" value="P:menaquinone biosynthetic process"/>
    <property type="evidence" value="ECO:0007669"/>
    <property type="project" value="UniProtKB-UniRule"/>
</dbReference>
<dbReference type="OrthoDB" id="9791859at2"/>
<comment type="cofactor">
    <cofactor evidence="7">
        <name>Mg(2+)</name>
        <dbReference type="ChEBI" id="CHEBI:18420"/>
    </cofactor>
    <cofactor evidence="7">
        <name>Mn(2+)</name>
        <dbReference type="ChEBI" id="CHEBI:29035"/>
    </cofactor>
</comment>
<evidence type="ECO:0000256" key="2">
    <source>
        <dbReference type="ARBA" id="ARBA00022679"/>
    </source>
</evidence>
<dbReference type="Gene3D" id="3.40.50.1220">
    <property type="entry name" value="TPP-binding domain"/>
    <property type="match status" value="1"/>
</dbReference>
<dbReference type="InterPro" id="IPR032264">
    <property type="entry name" value="MenD_middle"/>
</dbReference>
<comment type="similarity">
    <text evidence="7">Belongs to the TPP enzyme family. MenD subfamily.</text>
</comment>
<feature type="domain" description="Thiamine pyrophosphate enzyme TPP-binding" evidence="8">
    <location>
        <begin position="430"/>
        <end position="566"/>
    </location>
</feature>
<proteinExistence type="inferred from homology"/>
<dbReference type="SUPFAM" id="SSF52467">
    <property type="entry name" value="DHS-like NAD/FAD-binding domain"/>
    <property type="match status" value="1"/>
</dbReference>
<comment type="pathway">
    <text evidence="7">Quinol/quinone metabolism; menaquinone biosynthesis.</text>
</comment>
<evidence type="ECO:0000256" key="4">
    <source>
        <dbReference type="ARBA" id="ARBA00022842"/>
    </source>
</evidence>
<dbReference type="HAMAP" id="MF_01659">
    <property type="entry name" value="MenD"/>
    <property type="match status" value="1"/>
</dbReference>
<name>A0A170PE11_9CHLR</name>
<evidence type="ECO:0000313" key="12">
    <source>
        <dbReference type="Proteomes" id="UP000215027"/>
    </source>
</evidence>
<keyword evidence="2 7" id="KW-0808">Transferase</keyword>
<dbReference type="KEGG" id="pbf:CFX0092_A0432"/>
<organism evidence="11 12">
    <name type="scientific">Candidatus Promineifilum breve</name>
    <dbReference type="NCBI Taxonomy" id="1806508"/>
    <lineage>
        <taxon>Bacteria</taxon>
        <taxon>Bacillati</taxon>
        <taxon>Chloroflexota</taxon>
        <taxon>Ardenticatenia</taxon>
        <taxon>Candidatus Promineifilales</taxon>
        <taxon>Candidatus Promineifilaceae</taxon>
        <taxon>Candidatus Promineifilum</taxon>
    </lineage>
</organism>
<evidence type="ECO:0000256" key="7">
    <source>
        <dbReference type="HAMAP-Rule" id="MF_01659"/>
    </source>
</evidence>
<dbReference type="AlphaFoldDB" id="A0A170PE11"/>
<keyword evidence="5 7" id="KW-0786">Thiamine pyrophosphate</keyword>
<dbReference type="GO" id="GO:0030145">
    <property type="term" value="F:manganese ion binding"/>
    <property type="evidence" value="ECO:0007669"/>
    <property type="project" value="UniProtKB-UniRule"/>
</dbReference>
<dbReference type="UniPathway" id="UPA00079"/>
<dbReference type="PANTHER" id="PTHR42916">
    <property type="entry name" value="2-SUCCINYL-5-ENOLPYRUVYL-6-HYDROXY-3-CYCLOHEXENE-1-CARBOXYLATE SYNTHASE"/>
    <property type="match status" value="1"/>
</dbReference>
<dbReference type="GO" id="GO:0030976">
    <property type="term" value="F:thiamine pyrophosphate binding"/>
    <property type="evidence" value="ECO:0007669"/>
    <property type="project" value="UniProtKB-UniRule"/>
</dbReference>
<evidence type="ECO:0000256" key="3">
    <source>
        <dbReference type="ARBA" id="ARBA00022723"/>
    </source>
</evidence>
<dbReference type="Pfam" id="PF16582">
    <property type="entry name" value="TPP_enzyme_M_2"/>
    <property type="match status" value="1"/>
</dbReference>
<comment type="subunit">
    <text evidence="7">Homodimer.</text>
</comment>
<comment type="cofactor">
    <cofactor evidence="7">
        <name>thiamine diphosphate</name>
        <dbReference type="ChEBI" id="CHEBI:58937"/>
    </cofactor>
    <text evidence="7">Binds 1 thiamine pyrophosphate per subunit.</text>
</comment>
<dbReference type="NCBIfam" id="TIGR00173">
    <property type="entry name" value="menD"/>
    <property type="match status" value="1"/>
</dbReference>
<evidence type="ECO:0000259" key="9">
    <source>
        <dbReference type="Pfam" id="PF02776"/>
    </source>
</evidence>
<keyword evidence="3 7" id="KW-0479">Metal-binding</keyword>
<comment type="function">
    <text evidence="7">Catalyzes the thiamine diphosphate-dependent decarboxylation of 2-oxoglutarate and the subsequent addition of the resulting succinic semialdehyde-thiamine pyrophosphate anion to isochorismate to yield 2-succinyl-5-enolpyruvyl-6-hydroxy-3-cyclohexene-1-carboxylate (SEPHCHC).</text>
</comment>
<dbReference type="InterPro" id="IPR029061">
    <property type="entry name" value="THDP-binding"/>
</dbReference>
<sequence>MDLSANPNTQWMAIFVAELARNGLEAVCIAPGSRSTPLTLAFAAQPAVRLYRHLDERSAGFFALGLAKATGRPVALVCTSGTAAANFHPAIIEAYYAHVPLLVLTADRPPELRGSGANQTIDQIKMFGDHVRWAVEAPTPQADGSALVLRHLRTLAARAYATADGLVKGPVHLNFPFRKPLEPQAATDDALVPPTHPAPPAAPPFTRIDRARLVATDEQIADVAEIVQTNPCGLIICGPECPGGSFPADVIALARRTGYPILADPLANLRHAPEAGNGLVLGGYHLWLPALAEQLGALELLLRFGTVPTSGTLATFLERTAPAHHYHVREDGEWADDLHLTHTFLQADPAAFCRALTDALDKRMSLPAWAAAICAAERWTWSQLDAALAQQPFFDGAAVAHVLAALPDDTDLFVGNSLPVRHVDTFDRPAPRRITLYGNRGASGIDGNVSTALGLAAGGGRRVVALLGDITFYHDMNGLLAARQHGLDNVTFVVINNDGGGIFHQLPVARHDPPFTDLFLTPHGLTFAPAAQLYGLGYRAVADLDGLQGALADCLADTTGPTLIEIQTNSHEDYRRMKAITTAVHHAVAQVHII</sequence>
<dbReference type="EMBL" id="LN890655">
    <property type="protein sequence ID" value="CUS02313.2"/>
    <property type="molecule type" value="Genomic_DNA"/>
</dbReference>
<dbReference type="Gene3D" id="3.40.50.970">
    <property type="match status" value="2"/>
</dbReference>
<dbReference type="InterPro" id="IPR029035">
    <property type="entry name" value="DHS-like_NAD/FAD-binding_dom"/>
</dbReference>
<feature type="domain" description="Menaquinone biosynthesis protein MenD middle" evidence="10">
    <location>
        <begin position="246"/>
        <end position="414"/>
    </location>
</feature>
<evidence type="ECO:0000259" key="10">
    <source>
        <dbReference type="Pfam" id="PF16582"/>
    </source>
</evidence>
<keyword evidence="6 7" id="KW-0464">Manganese</keyword>
<dbReference type="GO" id="GO:0070204">
    <property type="term" value="F:2-succinyl-5-enolpyruvyl-6-hydroxy-3-cyclohexene-1-carboxylic-acid synthase activity"/>
    <property type="evidence" value="ECO:0007669"/>
    <property type="project" value="UniProtKB-UniRule"/>
</dbReference>
<dbReference type="EC" id="2.2.1.9" evidence="7"/>
<evidence type="ECO:0000256" key="1">
    <source>
        <dbReference type="ARBA" id="ARBA00022428"/>
    </source>
</evidence>
<dbReference type="CDD" id="cd07037">
    <property type="entry name" value="TPP_PYR_MenD"/>
    <property type="match status" value="1"/>
</dbReference>
<dbReference type="PIRSF" id="PIRSF004983">
    <property type="entry name" value="MenD"/>
    <property type="match status" value="1"/>
</dbReference>
<dbReference type="Pfam" id="PF02775">
    <property type="entry name" value="TPP_enzyme_C"/>
    <property type="match status" value="1"/>
</dbReference>
<protein>
    <recommendedName>
        <fullName evidence="7">2-succinyl-5-enolpyruvyl-6-hydroxy-3-cyclohexene-1-carboxylate synthase</fullName>
        <shortName evidence="7">SEPHCHC synthase</shortName>
        <ecNumber evidence="7">2.2.1.9</ecNumber>
    </recommendedName>
    <alternativeName>
        <fullName evidence="7">Menaquinone biosynthesis protein MenD</fullName>
    </alternativeName>
</protein>
<dbReference type="RefSeq" id="WP_157912839.1">
    <property type="nucleotide sequence ID" value="NZ_LN890655.1"/>
</dbReference>
<dbReference type="PANTHER" id="PTHR42916:SF1">
    <property type="entry name" value="PROTEIN PHYLLO, CHLOROPLASTIC"/>
    <property type="match status" value="1"/>
</dbReference>
<dbReference type="UniPathway" id="UPA01057">
    <property type="reaction ID" value="UER00164"/>
</dbReference>
<dbReference type="InterPro" id="IPR012001">
    <property type="entry name" value="Thiamin_PyroP_enz_TPP-bd_dom"/>
</dbReference>
<evidence type="ECO:0000259" key="8">
    <source>
        <dbReference type="Pfam" id="PF02775"/>
    </source>
</evidence>
<dbReference type="Pfam" id="PF02776">
    <property type="entry name" value="TPP_enzyme_N"/>
    <property type="match status" value="1"/>
</dbReference>
<dbReference type="CDD" id="cd02009">
    <property type="entry name" value="TPP_SHCHC_synthase"/>
    <property type="match status" value="1"/>
</dbReference>
<evidence type="ECO:0000256" key="5">
    <source>
        <dbReference type="ARBA" id="ARBA00023052"/>
    </source>
</evidence>
<gene>
    <name evidence="7 11" type="primary">menD</name>
    <name evidence="11" type="ORF">CFX0092_A0432</name>
</gene>
<dbReference type="GO" id="GO:0000287">
    <property type="term" value="F:magnesium ion binding"/>
    <property type="evidence" value="ECO:0007669"/>
    <property type="project" value="UniProtKB-UniRule"/>
</dbReference>
<keyword evidence="1 7" id="KW-0474">Menaquinone biosynthesis</keyword>
<reference evidence="11" key="1">
    <citation type="submission" date="2016-01" db="EMBL/GenBank/DDBJ databases">
        <authorList>
            <person name="Mcilroy J.S."/>
            <person name="Karst M S."/>
            <person name="Albertsen M."/>
        </authorList>
    </citation>
    <scope>NUCLEOTIDE SEQUENCE</scope>
    <source>
        <strain evidence="11">Cfx-K</strain>
    </source>
</reference>
<dbReference type="InterPro" id="IPR004433">
    <property type="entry name" value="MenaQ_synth_MenD"/>
</dbReference>
<keyword evidence="4 7" id="KW-0460">Magnesium</keyword>
<dbReference type="Proteomes" id="UP000215027">
    <property type="component" value="Chromosome I"/>
</dbReference>